<dbReference type="PANTHER" id="PTHR35144">
    <property type="entry name" value="MEIOSIS-SPECIFIC TRANSCRIPTION FACTOR NDT80"/>
    <property type="match status" value="1"/>
</dbReference>
<protein>
    <recommendedName>
        <fullName evidence="4">NDT80 domain-containing protein</fullName>
    </recommendedName>
</protein>
<evidence type="ECO:0000256" key="2">
    <source>
        <dbReference type="PROSITE-ProRule" id="PRU00850"/>
    </source>
</evidence>
<reference evidence="5 6" key="1">
    <citation type="journal article" date="2018" name="G3 (Bethesda)">
        <title>Phylogenetic and Phylogenomic Definition of Rhizopus Species.</title>
        <authorList>
            <person name="Gryganskyi A.P."/>
            <person name="Golan J."/>
            <person name="Dolatabadi S."/>
            <person name="Mondo S."/>
            <person name="Robb S."/>
            <person name="Idnurm A."/>
            <person name="Muszewska A."/>
            <person name="Steczkiewicz K."/>
            <person name="Masonjones S."/>
            <person name="Liao H.L."/>
            <person name="Gajdeczka M.T."/>
            <person name="Anike F."/>
            <person name="Vuek A."/>
            <person name="Anishchenko I.M."/>
            <person name="Voigt K."/>
            <person name="de Hoog G.S."/>
            <person name="Smith M.E."/>
            <person name="Heitman J."/>
            <person name="Vilgalys R."/>
            <person name="Stajich J.E."/>
        </authorList>
    </citation>
    <scope>NUCLEOTIDE SEQUENCE [LARGE SCALE GENOMIC DNA]</scope>
    <source>
        <strain evidence="5 6">CBS 357.93</strain>
    </source>
</reference>
<dbReference type="EMBL" id="PJQL01000150">
    <property type="protein sequence ID" value="RCH99060.1"/>
    <property type="molecule type" value="Genomic_DNA"/>
</dbReference>
<feature type="compositionally biased region" description="Low complexity" evidence="3">
    <location>
        <begin position="348"/>
        <end position="359"/>
    </location>
</feature>
<dbReference type="Gene3D" id="2.60.40.1390">
    <property type="entry name" value="NDT80 DNA-binding domain"/>
    <property type="match status" value="1"/>
</dbReference>
<evidence type="ECO:0000313" key="5">
    <source>
        <dbReference type="EMBL" id="RCH99060.1"/>
    </source>
</evidence>
<organism evidence="5 6">
    <name type="scientific">Rhizopus azygosporus</name>
    <name type="common">Rhizopus microsporus var. azygosporus</name>
    <dbReference type="NCBI Taxonomy" id="86630"/>
    <lineage>
        <taxon>Eukaryota</taxon>
        <taxon>Fungi</taxon>
        <taxon>Fungi incertae sedis</taxon>
        <taxon>Mucoromycota</taxon>
        <taxon>Mucoromycotina</taxon>
        <taxon>Mucoromycetes</taxon>
        <taxon>Mucorales</taxon>
        <taxon>Mucorineae</taxon>
        <taxon>Rhizopodaceae</taxon>
        <taxon>Rhizopus</taxon>
    </lineage>
</organism>
<evidence type="ECO:0000313" key="6">
    <source>
        <dbReference type="Proteomes" id="UP000252139"/>
    </source>
</evidence>
<dbReference type="PANTHER" id="PTHR35144:SF2">
    <property type="entry name" value="MEIOSIS-SPECIFIC TRANSCRIPTION FACTOR NDT80"/>
    <property type="match status" value="1"/>
</dbReference>
<sequence>MNTMQQSKEWQHQHQQQQQPLPMTQQTPMENTKSGPSSSPKPESDHYGYLRQLNNNSSNRYEQTIMAHSQPSTPHPYPMTQMIKSTRSHFNTQECSPKFLPTKSMANLLLSDKSTLSPIQIQAKMDRGFFLADGEWTCYRRNYFQVSAVFSLASYPEVYYVQTHRGPQYVQRFLIGLSARVANSDRDIELVQQTPKRDKGPQYKPAPKPVIPGGYLSPGNSQHEAHPQQNIATFERLQFKSATANNGKRRAAQQYFVCVLSLYAETKDQQELIQIASCQSVPLVVRGRSPGHYADTAKTSSSPVTPVMQVNDSYYYYHPVPYYSCEESPSNTKLPYEPYDWQRARYNSTSSSGSSSATSPHQPSQESYFPAPPHPLANVKQE</sequence>
<feature type="compositionally biased region" description="Low complexity" evidence="3">
    <location>
        <begin position="13"/>
        <end position="41"/>
    </location>
</feature>
<dbReference type="GO" id="GO:0000228">
    <property type="term" value="C:nuclear chromosome"/>
    <property type="evidence" value="ECO:0007669"/>
    <property type="project" value="TreeGrafter"/>
</dbReference>
<evidence type="ECO:0000259" key="4">
    <source>
        <dbReference type="PROSITE" id="PS51517"/>
    </source>
</evidence>
<evidence type="ECO:0000256" key="1">
    <source>
        <dbReference type="ARBA" id="ARBA00023125"/>
    </source>
</evidence>
<dbReference type="PROSITE" id="PS51517">
    <property type="entry name" value="NDT80"/>
    <property type="match status" value="1"/>
</dbReference>
<accession>A0A367KA88</accession>
<feature type="DNA-binding region" description="NDT80" evidence="2">
    <location>
        <begin position="54"/>
        <end position="297"/>
    </location>
</feature>
<dbReference type="InterPro" id="IPR052605">
    <property type="entry name" value="Fungal_trans_regulator"/>
</dbReference>
<feature type="region of interest" description="Disordered" evidence="3">
    <location>
        <begin position="1"/>
        <end position="51"/>
    </location>
</feature>
<dbReference type="GO" id="GO:0045944">
    <property type="term" value="P:positive regulation of transcription by RNA polymerase II"/>
    <property type="evidence" value="ECO:0007669"/>
    <property type="project" value="TreeGrafter"/>
</dbReference>
<dbReference type="SUPFAM" id="SSF49417">
    <property type="entry name" value="p53-like transcription factors"/>
    <property type="match status" value="1"/>
</dbReference>
<dbReference type="GO" id="GO:0003700">
    <property type="term" value="F:DNA-binding transcription factor activity"/>
    <property type="evidence" value="ECO:0007669"/>
    <property type="project" value="UniProtKB-UniRule"/>
</dbReference>
<dbReference type="InterPro" id="IPR008967">
    <property type="entry name" value="p53-like_TF_DNA-bd_sf"/>
</dbReference>
<gene>
    <name evidence="5" type="ORF">CU097_015447</name>
</gene>
<dbReference type="OrthoDB" id="2288358at2759"/>
<feature type="domain" description="NDT80" evidence="4">
    <location>
        <begin position="54"/>
        <end position="297"/>
    </location>
</feature>
<dbReference type="InterPro" id="IPR037141">
    <property type="entry name" value="NDT80_DNA-bd_dom_sf"/>
</dbReference>
<dbReference type="InterPro" id="IPR024061">
    <property type="entry name" value="NDT80_DNA-bd_dom"/>
</dbReference>
<keyword evidence="1 2" id="KW-0238">DNA-binding</keyword>
<keyword evidence="6" id="KW-1185">Reference proteome</keyword>
<feature type="region of interest" description="Disordered" evidence="3">
    <location>
        <begin position="346"/>
        <end position="382"/>
    </location>
</feature>
<name>A0A367KA88_RHIAZ</name>
<evidence type="ECO:0000256" key="3">
    <source>
        <dbReference type="SAM" id="MobiDB-lite"/>
    </source>
</evidence>
<dbReference type="AlphaFoldDB" id="A0A367KA88"/>
<dbReference type="Proteomes" id="UP000252139">
    <property type="component" value="Unassembled WGS sequence"/>
</dbReference>
<comment type="caution">
    <text evidence="5">The sequence shown here is derived from an EMBL/GenBank/DDBJ whole genome shotgun (WGS) entry which is preliminary data.</text>
</comment>
<proteinExistence type="predicted"/>
<dbReference type="GO" id="GO:0003677">
    <property type="term" value="F:DNA binding"/>
    <property type="evidence" value="ECO:0007669"/>
    <property type="project" value="UniProtKB-KW"/>
</dbReference>
<dbReference type="STRING" id="86630.A0A367KA88"/>
<dbReference type="Pfam" id="PF05224">
    <property type="entry name" value="NDT80_PhoG"/>
    <property type="match status" value="1"/>
</dbReference>
<dbReference type="GO" id="GO:0051321">
    <property type="term" value="P:meiotic cell cycle"/>
    <property type="evidence" value="ECO:0007669"/>
    <property type="project" value="TreeGrafter"/>
</dbReference>